<comment type="caution">
    <text evidence="3">The sequence shown here is derived from an EMBL/GenBank/DDBJ whole genome shotgun (WGS) entry which is preliminary data.</text>
</comment>
<dbReference type="AlphaFoldDB" id="A0A9P9YF05"/>
<keyword evidence="4" id="KW-1185">Reference proteome</keyword>
<keyword evidence="2" id="KW-0812">Transmembrane</keyword>
<evidence type="ECO:0000256" key="1">
    <source>
        <dbReference type="SAM" id="MobiDB-lite"/>
    </source>
</evidence>
<evidence type="ECO:0000313" key="4">
    <source>
        <dbReference type="Proteomes" id="UP001059596"/>
    </source>
</evidence>
<feature type="compositionally biased region" description="Basic residues" evidence="1">
    <location>
        <begin position="173"/>
        <end position="182"/>
    </location>
</feature>
<name>A0A9P9YF05_9MUSC</name>
<gene>
    <name evidence="3" type="ORF">M5D96_011521</name>
</gene>
<sequence>MADVLEEYITLTPLTCVQQCNALLGTTSGKPKSCFVFFTLFGAYCGVLVYRAYRSYASKQGGDGEKISEGIQLEAKAEFLNVEPGSSLVNEFLDRAQPILLQPVEFSSTDMRWRYCSQRAKPDFRLGGSDSDDEAAEKNVIEELDSKSNVVDEVEPTTSTTKPEGHMENVDGKHHKTTTFSV</sequence>
<dbReference type="Proteomes" id="UP001059596">
    <property type="component" value="Unassembled WGS sequence"/>
</dbReference>
<dbReference type="OrthoDB" id="7858335at2759"/>
<proteinExistence type="predicted"/>
<accession>A0A9P9YF05</accession>
<protein>
    <submittedName>
        <fullName evidence="3">Uncharacterized protein</fullName>
    </submittedName>
</protein>
<feature type="transmembrane region" description="Helical" evidence="2">
    <location>
        <begin position="35"/>
        <end position="53"/>
    </location>
</feature>
<keyword evidence="2" id="KW-0472">Membrane</keyword>
<feature type="compositionally biased region" description="Basic and acidic residues" evidence="1">
    <location>
        <begin position="163"/>
        <end position="172"/>
    </location>
</feature>
<organism evidence="3 4">
    <name type="scientific">Drosophila gunungcola</name>
    <name type="common">fruit fly</name>
    <dbReference type="NCBI Taxonomy" id="103775"/>
    <lineage>
        <taxon>Eukaryota</taxon>
        <taxon>Metazoa</taxon>
        <taxon>Ecdysozoa</taxon>
        <taxon>Arthropoda</taxon>
        <taxon>Hexapoda</taxon>
        <taxon>Insecta</taxon>
        <taxon>Pterygota</taxon>
        <taxon>Neoptera</taxon>
        <taxon>Endopterygota</taxon>
        <taxon>Diptera</taxon>
        <taxon>Brachycera</taxon>
        <taxon>Muscomorpha</taxon>
        <taxon>Ephydroidea</taxon>
        <taxon>Drosophilidae</taxon>
        <taxon>Drosophila</taxon>
        <taxon>Sophophora</taxon>
    </lineage>
</organism>
<reference evidence="3" key="1">
    <citation type="journal article" date="2023" name="Genome Biol. Evol.">
        <title>Long-read-based Genome Assembly of Drosophila gunungcola Reveals Fewer Chemosensory Genes in Flower-breeding Species.</title>
        <authorList>
            <person name="Negi A."/>
            <person name="Liao B.Y."/>
            <person name="Yeh S.D."/>
        </authorList>
    </citation>
    <scope>NUCLEOTIDE SEQUENCE</scope>
    <source>
        <strain evidence="3">Sukarami</strain>
    </source>
</reference>
<keyword evidence="2" id="KW-1133">Transmembrane helix</keyword>
<evidence type="ECO:0000313" key="3">
    <source>
        <dbReference type="EMBL" id="KAI8035771.1"/>
    </source>
</evidence>
<evidence type="ECO:0000256" key="2">
    <source>
        <dbReference type="SAM" id="Phobius"/>
    </source>
</evidence>
<dbReference type="EMBL" id="JAMKOV010000031">
    <property type="protein sequence ID" value="KAI8035771.1"/>
    <property type="molecule type" value="Genomic_DNA"/>
</dbReference>
<feature type="region of interest" description="Disordered" evidence="1">
    <location>
        <begin position="143"/>
        <end position="182"/>
    </location>
</feature>